<dbReference type="EMBL" id="ABCB02000017">
    <property type="protein sequence ID" value="EDO61935.1"/>
    <property type="molecule type" value="Genomic_DNA"/>
</dbReference>
<evidence type="ECO:0000313" key="3">
    <source>
        <dbReference type="Proteomes" id="UP000003490"/>
    </source>
</evidence>
<dbReference type="EMBL" id="ABCB02000019">
    <property type="protein sequence ID" value="EDO60889.1"/>
    <property type="molecule type" value="Genomic_DNA"/>
</dbReference>
<reference evidence="2 3" key="1">
    <citation type="submission" date="2007-08" db="EMBL/GenBank/DDBJ databases">
        <title>Draft genome sequence of Clostridium leptum (DSM 753).</title>
        <authorList>
            <person name="Sudarsanam P."/>
            <person name="Ley R."/>
            <person name="Guruge J."/>
            <person name="Turnbaugh P.J."/>
            <person name="Mahowald M."/>
            <person name="Liep D."/>
            <person name="Gordon J."/>
        </authorList>
    </citation>
    <scope>NUCLEOTIDE SEQUENCE [LARGE SCALE GENOMIC DNA]</scope>
    <source>
        <strain evidence="2 3">DSM 753</strain>
    </source>
</reference>
<comment type="caution">
    <text evidence="2">The sequence shown here is derived from an EMBL/GenBank/DDBJ whole genome shotgun (WGS) entry which is preliminary data.</text>
</comment>
<dbReference type="HOGENOM" id="CLU_184472_1_0_9"/>
<organism evidence="2 3">
    <name type="scientific">[Clostridium] leptum DSM 753</name>
    <dbReference type="NCBI Taxonomy" id="428125"/>
    <lineage>
        <taxon>Bacteria</taxon>
        <taxon>Bacillati</taxon>
        <taxon>Bacillota</taxon>
        <taxon>Clostridia</taxon>
        <taxon>Eubacteriales</taxon>
        <taxon>Oscillospiraceae</taxon>
        <taxon>Oscillospiraceae incertae sedis</taxon>
    </lineage>
</organism>
<sequence>MPQPRLLLHRKEVIQPHLPIRLPCYDFTPVANPTFDSALLAVELLASGITGSHGVTGGVYKARERIHRGMLIRDY</sequence>
<dbReference type="AlphaFoldDB" id="A7VSA5"/>
<proteinExistence type="predicted"/>
<protein>
    <submittedName>
        <fullName evidence="2">Uncharacterized protein</fullName>
    </submittedName>
</protein>
<evidence type="ECO:0000313" key="2">
    <source>
        <dbReference type="EMBL" id="EDO61935.1"/>
    </source>
</evidence>
<accession>A7VSA5</accession>
<dbReference type="AntiFam" id="ANF00029">
    <property type="entry name" value="Antisense to 16S rRNA"/>
</dbReference>
<evidence type="ECO:0000313" key="1">
    <source>
        <dbReference type="EMBL" id="EDO60889.1"/>
    </source>
</evidence>
<name>A7VSA5_9FIRM</name>
<dbReference type="eggNOG" id="ENOG5032Z9I">
    <property type="taxonomic scope" value="Bacteria"/>
</dbReference>
<gene>
    <name evidence="2" type="ORF">CLOLEP_01444</name>
    <name evidence="1" type="ORF">CLOLEP_02495</name>
</gene>
<reference evidence="2 3" key="2">
    <citation type="submission" date="2007-08" db="EMBL/GenBank/DDBJ databases">
        <authorList>
            <person name="Fulton L."/>
            <person name="Clifton S."/>
            <person name="Fulton B."/>
            <person name="Xu J."/>
            <person name="Minx P."/>
            <person name="Pepin K.H."/>
            <person name="Johnson M."/>
            <person name="Thiruvilangam P."/>
            <person name="Bhonagiri V."/>
            <person name="Nash W.E."/>
            <person name="Wang C."/>
            <person name="Mardis E.R."/>
            <person name="Wilson R.K."/>
        </authorList>
    </citation>
    <scope>NUCLEOTIDE SEQUENCE [LARGE SCALE GENOMIC DNA]</scope>
    <source>
        <strain evidence="2 3">DSM 753</strain>
    </source>
</reference>
<dbReference type="Proteomes" id="UP000003490">
    <property type="component" value="Unassembled WGS sequence"/>
</dbReference>